<dbReference type="OrthoDB" id="6432525at2759"/>
<protein>
    <submittedName>
        <fullName evidence="2">CRAL TRIO domain containing protein</fullName>
    </submittedName>
</protein>
<comment type="caution">
    <text evidence="2">The sequence shown here is derived from an EMBL/GenBank/DDBJ whole genome shotgun (WGS) entry which is preliminary data.</text>
</comment>
<dbReference type="InterPro" id="IPR001251">
    <property type="entry name" value="CRAL-TRIO_dom"/>
</dbReference>
<dbReference type="Gene3D" id="3.40.525.10">
    <property type="entry name" value="CRAL-TRIO lipid binding domain"/>
    <property type="match status" value="2"/>
</dbReference>
<evidence type="ECO:0000259" key="1">
    <source>
        <dbReference type="PROSITE" id="PS50191"/>
    </source>
</evidence>
<dbReference type="PANTHER" id="PTHR10174:SF213">
    <property type="entry name" value="CRAL-TRIO DOMAIN-CONTAINING PROTEIN"/>
    <property type="match status" value="1"/>
</dbReference>
<dbReference type="SUPFAM" id="SSF52087">
    <property type="entry name" value="CRAL/TRIO domain"/>
    <property type="match status" value="2"/>
</dbReference>
<dbReference type="PROSITE" id="PS50191">
    <property type="entry name" value="CRAL_TRIO"/>
    <property type="match status" value="1"/>
</dbReference>
<dbReference type="InterPro" id="IPR036865">
    <property type="entry name" value="CRAL-TRIO_dom_sf"/>
</dbReference>
<dbReference type="PANTHER" id="PTHR10174">
    <property type="entry name" value="ALPHA-TOCOPHEROL TRANSFER PROTEIN-RELATED"/>
    <property type="match status" value="1"/>
</dbReference>
<dbReference type="GO" id="GO:0016020">
    <property type="term" value="C:membrane"/>
    <property type="evidence" value="ECO:0007669"/>
    <property type="project" value="TreeGrafter"/>
</dbReference>
<dbReference type="AlphaFoldDB" id="A0A482W9D0"/>
<dbReference type="GO" id="GO:1902936">
    <property type="term" value="F:phosphatidylinositol bisphosphate binding"/>
    <property type="evidence" value="ECO:0007669"/>
    <property type="project" value="TreeGrafter"/>
</dbReference>
<accession>A0A482W9D0</accession>
<dbReference type="CDD" id="cd00170">
    <property type="entry name" value="SEC14"/>
    <property type="match status" value="1"/>
</dbReference>
<proteinExistence type="predicted"/>
<gene>
    <name evidence="2" type="ORF">BDFB_008801</name>
</gene>
<sequence>MPFQVANAETLYAKDVILKQDDVNAALEWLKKQPHLPQLTELQVILFLHSCYYRIEAMKTAIDNYFSIRTHCPEVFACASEAVIRRTLSVATLTMLPKKTKDGCVIMSMKLLDFKPENHISLEHIKVATMIMSLYFHQYGPANGLIAVFDTKGATLGHLTRINLIAFKQLLYFVQEAAPTRIRGVHFINVNPITNKLVVLAKPFLKKEIYEMIKFHSGSFENFYNYVPKEFLPEDYGGELPSCQTLHEKNLENLLNNLDFFKWHDAQTVDETKRYEKAKNIDVEEKYAQDAKLKREDAQAVFQWLKKQPHLPELTELQVLLFLHSCHYRIEAAKVAIDNYFTIREHCPDLFACASEEVVRQTLAVESMTILPRLTFEGYVILSTRLIDYRPEKYICIDHLKVVCMVLTLYLHQHGPVNGVNFHSGSLDTLYKYIPKECLPEDYGGELPSFQILH</sequence>
<dbReference type="InterPro" id="IPR036273">
    <property type="entry name" value="CRAL/TRIO_N_dom_sf"/>
</dbReference>
<organism evidence="2 3">
    <name type="scientific">Asbolus verrucosus</name>
    <name type="common">Desert ironclad beetle</name>
    <dbReference type="NCBI Taxonomy" id="1661398"/>
    <lineage>
        <taxon>Eukaryota</taxon>
        <taxon>Metazoa</taxon>
        <taxon>Ecdysozoa</taxon>
        <taxon>Arthropoda</taxon>
        <taxon>Hexapoda</taxon>
        <taxon>Insecta</taxon>
        <taxon>Pterygota</taxon>
        <taxon>Neoptera</taxon>
        <taxon>Endopterygota</taxon>
        <taxon>Coleoptera</taxon>
        <taxon>Polyphaga</taxon>
        <taxon>Cucujiformia</taxon>
        <taxon>Tenebrionidae</taxon>
        <taxon>Pimeliinae</taxon>
        <taxon>Asbolus</taxon>
    </lineage>
</organism>
<name>A0A482W9D0_ASBVE</name>
<dbReference type="EMBL" id="QDEB01016052">
    <property type="protein sequence ID" value="RZC41575.1"/>
    <property type="molecule type" value="Genomic_DNA"/>
</dbReference>
<feature type="domain" description="CRAL-TRIO" evidence="1">
    <location>
        <begin position="80"/>
        <end position="244"/>
    </location>
</feature>
<dbReference type="SMART" id="SM00516">
    <property type="entry name" value="SEC14"/>
    <property type="match status" value="1"/>
</dbReference>
<keyword evidence="3" id="KW-1185">Reference proteome</keyword>
<reference evidence="2 3" key="1">
    <citation type="submission" date="2017-03" db="EMBL/GenBank/DDBJ databases">
        <title>Genome of the blue death feigning beetle - Asbolus verrucosus.</title>
        <authorList>
            <person name="Rider S.D."/>
        </authorList>
    </citation>
    <scope>NUCLEOTIDE SEQUENCE [LARGE SCALE GENOMIC DNA]</scope>
    <source>
        <strain evidence="2">Butters</strain>
        <tissue evidence="2">Head and leg muscle</tissue>
    </source>
</reference>
<dbReference type="PRINTS" id="PR00180">
    <property type="entry name" value="CRETINALDHBP"/>
</dbReference>
<dbReference type="Pfam" id="PF00650">
    <property type="entry name" value="CRAL_TRIO"/>
    <property type="match status" value="1"/>
</dbReference>
<dbReference type="SUPFAM" id="SSF46938">
    <property type="entry name" value="CRAL/TRIO N-terminal domain"/>
    <property type="match status" value="2"/>
</dbReference>
<evidence type="ECO:0000313" key="3">
    <source>
        <dbReference type="Proteomes" id="UP000292052"/>
    </source>
</evidence>
<evidence type="ECO:0000313" key="2">
    <source>
        <dbReference type="EMBL" id="RZC41575.1"/>
    </source>
</evidence>
<feature type="non-terminal residue" evidence="2">
    <location>
        <position position="454"/>
    </location>
</feature>
<dbReference type="Proteomes" id="UP000292052">
    <property type="component" value="Unassembled WGS sequence"/>
</dbReference>